<evidence type="ECO:0000259" key="3">
    <source>
        <dbReference type="Pfam" id="PF20237"/>
    </source>
</evidence>
<feature type="non-terminal residue" evidence="4">
    <location>
        <position position="1"/>
    </location>
</feature>
<gene>
    <name evidence="4" type="ORF">B7463_g10322</name>
</gene>
<protein>
    <recommendedName>
        <fullName evidence="3">DUF6594 domain-containing protein</fullName>
    </recommendedName>
</protein>
<evidence type="ECO:0000313" key="4">
    <source>
        <dbReference type="EMBL" id="RFU26013.1"/>
    </source>
</evidence>
<dbReference type="Proteomes" id="UP000258309">
    <property type="component" value="Unassembled WGS sequence"/>
</dbReference>
<keyword evidence="5" id="KW-1185">Reference proteome</keyword>
<keyword evidence="2" id="KW-0472">Membrane</keyword>
<dbReference type="OrthoDB" id="3546297at2759"/>
<evidence type="ECO:0000256" key="2">
    <source>
        <dbReference type="SAM" id="Phobius"/>
    </source>
</evidence>
<feature type="compositionally biased region" description="Polar residues" evidence="1">
    <location>
        <begin position="21"/>
        <end position="38"/>
    </location>
</feature>
<comment type="caution">
    <text evidence="4">The sequence shown here is derived from an EMBL/GenBank/DDBJ whole genome shotgun (WGS) entry which is preliminary data.</text>
</comment>
<dbReference type="EMBL" id="NCSJ02000290">
    <property type="protein sequence ID" value="RFU26013.1"/>
    <property type="molecule type" value="Genomic_DNA"/>
</dbReference>
<feature type="region of interest" description="Disordered" evidence="1">
    <location>
        <begin position="133"/>
        <end position="157"/>
    </location>
</feature>
<feature type="region of interest" description="Disordered" evidence="1">
    <location>
        <begin position="1"/>
        <end position="59"/>
    </location>
</feature>
<reference evidence="4 5" key="1">
    <citation type="submission" date="2018-05" db="EMBL/GenBank/DDBJ databases">
        <title>Draft genome sequence of Scytalidium lignicola DSM 105466, a ubiquitous saprotrophic fungus.</title>
        <authorList>
            <person name="Buettner E."/>
            <person name="Gebauer A.M."/>
            <person name="Hofrichter M."/>
            <person name="Liers C."/>
            <person name="Kellner H."/>
        </authorList>
    </citation>
    <scope>NUCLEOTIDE SEQUENCE [LARGE SCALE GENOMIC DNA]</scope>
    <source>
        <strain evidence="4 5">DSM 105466</strain>
    </source>
</reference>
<sequence length="359" mass="40168">MASINEKRQSIERVLEEGTQDGASSVTTFSERSLIETNDVNRRPSVVSSLAPSSFGPISHMEDRRQSVAISQSIGGSPHISLSAVRSGSPDVSEECRPSLDLTRSDDAKAGIFALQHHQSRLVATHPFHLKRRLQPAIPTEPNSIENRSDPKQDSQSKGHIILSFAELHRMRMRKLQFKLAHQVAQMHYSGEEPEGWEETLKNYIEAIKDYDYMNLCVERRKDPFLVHSTRLHDKDVLQLALREYGGEDFDNFPFEKCSEQVPESIGGTRKKISEKEHFTKFVKRLGMAAVGGSFLVAPMWLMVIHNTRYTALISTTIFVFVFGVVMASVLESYMDVLSVTAAYAAVLVVFVGTNTAAP</sequence>
<organism evidence="4 5">
    <name type="scientific">Scytalidium lignicola</name>
    <name type="common">Hyphomycete</name>
    <dbReference type="NCBI Taxonomy" id="5539"/>
    <lineage>
        <taxon>Eukaryota</taxon>
        <taxon>Fungi</taxon>
        <taxon>Dikarya</taxon>
        <taxon>Ascomycota</taxon>
        <taxon>Pezizomycotina</taxon>
        <taxon>Leotiomycetes</taxon>
        <taxon>Leotiomycetes incertae sedis</taxon>
        <taxon>Scytalidium</taxon>
    </lineage>
</organism>
<proteinExistence type="predicted"/>
<feature type="transmembrane region" description="Helical" evidence="2">
    <location>
        <begin position="337"/>
        <end position="358"/>
    </location>
</feature>
<feature type="compositionally biased region" description="Basic and acidic residues" evidence="1">
    <location>
        <begin position="147"/>
        <end position="157"/>
    </location>
</feature>
<keyword evidence="2" id="KW-0812">Transmembrane</keyword>
<accession>A0A3E2GZ44</accession>
<evidence type="ECO:0000256" key="1">
    <source>
        <dbReference type="SAM" id="MobiDB-lite"/>
    </source>
</evidence>
<feature type="compositionally biased region" description="Basic and acidic residues" evidence="1">
    <location>
        <begin position="1"/>
        <end position="16"/>
    </location>
</feature>
<feature type="transmembrane region" description="Helical" evidence="2">
    <location>
        <begin position="310"/>
        <end position="330"/>
    </location>
</feature>
<dbReference type="AlphaFoldDB" id="A0A3E2GZ44"/>
<feature type="domain" description="DUF6594" evidence="3">
    <location>
        <begin position="197"/>
        <end position="349"/>
    </location>
</feature>
<evidence type="ECO:0000313" key="5">
    <source>
        <dbReference type="Proteomes" id="UP000258309"/>
    </source>
</evidence>
<feature type="non-terminal residue" evidence="4">
    <location>
        <position position="359"/>
    </location>
</feature>
<keyword evidence="2" id="KW-1133">Transmembrane helix</keyword>
<feature type="transmembrane region" description="Helical" evidence="2">
    <location>
        <begin position="286"/>
        <end position="304"/>
    </location>
</feature>
<name>A0A3E2GZ44_SCYLI</name>
<dbReference type="InterPro" id="IPR046529">
    <property type="entry name" value="DUF6594"/>
</dbReference>
<dbReference type="STRING" id="5539.A0A3E2GZ44"/>
<dbReference type="Pfam" id="PF20237">
    <property type="entry name" value="DUF6594"/>
    <property type="match status" value="1"/>
</dbReference>